<comment type="caution">
    <text evidence="2">The sequence shown here is derived from an EMBL/GenBank/DDBJ whole genome shotgun (WGS) entry which is preliminary data.</text>
</comment>
<dbReference type="PANTHER" id="PTHR40943">
    <property type="entry name" value="CYTOPLASMIC PROTEIN-RELATED"/>
    <property type="match status" value="1"/>
</dbReference>
<accession>A0A2W2CCG2</accession>
<dbReference type="InterPro" id="IPR014710">
    <property type="entry name" value="RmlC-like_jellyroll"/>
</dbReference>
<name>A0A2W2CCG2_9HYPH</name>
<keyword evidence="3" id="KW-1185">Reference proteome</keyword>
<reference evidence="3" key="1">
    <citation type="submission" date="2018-06" db="EMBL/GenBank/DDBJ databases">
        <title>Aestuariibacter litoralis strain KCTC 52945T.</title>
        <authorList>
            <person name="Li X."/>
            <person name="Salam N."/>
            <person name="Li J.-L."/>
            <person name="Chen Y.-M."/>
            <person name="Yang Z.-W."/>
            <person name="Zhang L.-Y."/>
            <person name="Han M.-X."/>
            <person name="Xiao M."/>
            <person name="Li W.-J."/>
        </authorList>
    </citation>
    <scope>NUCLEOTIDE SEQUENCE [LARGE SCALE GENOMIC DNA]</scope>
    <source>
        <strain evidence="3">KCTC 52945</strain>
    </source>
</reference>
<proteinExistence type="predicted"/>
<dbReference type="Pfam" id="PF05899">
    <property type="entry name" value="Cupin_3"/>
    <property type="match status" value="1"/>
</dbReference>
<dbReference type="SUPFAM" id="SSF51182">
    <property type="entry name" value="RmlC-like cupins"/>
    <property type="match status" value="1"/>
</dbReference>
<sequence length="120" mass="13187">MIPFQTFAHLASLDLGAPAPKPTSVAGNQVEAALTLWTSPDGLAEVGVWECTPGRFTARRDTNSEICHIVSGRVTLHDEDGRTRDVGPGEMLVLPIGWKGEWTLHETTRKLYLIKYEKAS</sequence>
<dbReference type="CDD" id="cd02227">
    <property type="entry name" value="cupin_TM1112-like"/>
    <property type="match status" value="1"/>
</dbReference>
<dbReference type="PANTHER" id="PTHR40943:SF1">
    <property type="entry name" value="CYTOPLASMIC PROTEIN"/>
    <property type="match status" value="1"/>
</dbReference>
<dbReference type="Proteomes" id="UP000248795">
    <property type="component" value="Unassembled WGS sequence"/>
</dbReference>
<dbReference type="InterPro" id="IPR011051">
    <property type="entry name" value="RmlC_Cupin_sf"/>
</dbReference>
<gene>
    <name evidence="2" type="ORF">DK847_05505</name>
</gene>
<dbReference type="Gene3D" id="2.60.120.10">
    <property type="entry name" value="Jelly Rolls"/>
    <property type="match status" value="1"/>
</dbReference>
<dbReference type="InterPro" id="IPR008579">
    <property type="entry name" value="UGlyAH_Cupin_dom"/>
</dbReference>
<dbReference type="EMBL" id="QKVK01000002">
    <property type="protein sequence ID" value="PZF77883.1"/>
    <property type="molecule type" value="Genomic_DNA"/>
</dbReference>
<evidence type="ECO:0000313" key="3">
    <source>
        <dbReference type="Proteomes" id="UP000248795"/>
    </source>
</evidence>
<protein>
    <submittedName>
        <fullName evidence="2">Cupin</fullName>
    </submittedName>
</protein>
<dbReference type="RefSeq" id="WP_111196656.1">
    <property type="nucleotide sequence ID" value="NZ_QKVK01000002.1"/>
</dbReference>
<organism evidence="2 3">
    <name type="scientific">Aestuariivirga litoralis</name>
    <dbReference type="NCBI Taxonomy" id="2650924"/>
    <lineage>
        <taxon>Bacteria</taxon>
        <taxon>Pseudomonadati</taxon>
        <taxon>Pseudomonadota</taxon>
        <taxon>Alphaproteobacteria</taxon>
        <taxon>Hyphomicrobiales</taxon>
        <taxon>Aestuariivirgaceae</taxon>
        <taxon>Aestuariivirga</taxon>
    </lineage>
</organism>
<feature type="domain" description="(S)-ureidoglycine aminohydrolase cupin" evidence="1">
    <location>
        <begin position="39"/>
        <end position="112"/>
    </location>
</feature>
<evidence type="ECO:0000259" key="1">
    <source>
        <dbReference type="Pfam" id="PF05899"/>
    </source>
</evidence>
<evidence type="ECO:0000313" key="2">
    <source>
        <dbReference type="EMBL" id="PZF77883.1"/>
    </source>
</evidence>
<dbReference type="AlphaFoldDB" id="A0A2W2CCG2"/>